<accession>A0ABR2DQ78</accession>
<keyword evidence="2" id="KW-1185">Reference proteome</keyword>
<dbReference type="EMBL" id="JBBPBM010000023">
    <property type="protein sequence ID" value="KAK8545065.1"/>
    <property type="molecule type" value="Genomic_DNA"/>
</dbReference>
<protein>
    <submittedName>
        <fullName evidence="1">Uncharacterized protein</fullName>
    </submittedName>
</protein>
<evidence type="ECO:0000313" key="1">
    <source>
        <dbReference type="EMBL" id="KAK8545065.1"/>
    </source>
</evidence>
<name>A0ABR2DQ78_9ROSI</name>
<reference evidence="1 2" key="1">
    <citation type="journal article" date="2024" name="G3 (Bethesda)">
        <title>Genome assembly of Hibiscus sabdariffa L. provides insights into metabolisms of medicinal natural products.</title>
        <authorList>
            <person name="Kim T."/>
        </authorList>
    </citation>
    <scope>NUCLEOTIDE SEQUENCE [LARGE SCALE GENOMIC DNA]</scope>
    <source>
        <strain evidence="1">TK-2024</strain>
        <tissue evidence="1">Old leaves</tissue>
    </source>
</reference>
<proteinExistence type="predicted"/>
<sequence>MWKATLALGSGSIGTMKEMANMMAPSMGSDNSKLDSKTQLHSNKRVSVDKLSRFEELNSASISYLGVSTPGDPAEIRASVPNLKELDFTGNLISNWKVTLILFLTFYLLKF</sequence>
<gene>
    <name evidence="1" type="ORF">V6N12_025918</name>
</gene>
<dbReference type="Proteomes" id="UP001472677">
    <property type="component" value="Unassembled WGS sequence"/>
</dbReference>
<organism evidence="1 2">
    <name type="scientific">Hibiscus sabdariffa</name>
    <name type="common">roselle</name>
    <dbReference type="NCBI Taxonomy" id="183260"/>
    <lineage>
        <taxon>Eukaryota</taxon>
        <taxon>Viridiplantae</taxon>
        <taxon>Streptophyta</taxon>
        <taxon>Embryophyta</taxon>
        <taxon>Tracheophyta</taxon>
        <taxon>Spermatophyta</taxon>
        <taxon>Magnoliopsida</taxon>
        <taxon>eudicotyledons</taxon>
        <taxon>Gunneridae</taxon>
        <taxon>Pentapetalae</taxon>
        <taxon>rosids</taxon>
        <taxon>malvids</taxon>
        <taxon>Malvales</taxon>
        <taxon>Malvaceae</taxon>
        <taxon>Malvoideae</taxon>
        <taxon>Hibiscus</taxon>
    </lineage>
</organism>
<comment type="caution">
    <text evidence="1">The sequence shown here is derived from an EMBL/GenBank/DDBJ whole genome shotgun (WGS) entry which is preliminary data.</text>
</comment>
<evidence type="ECO:0000313" key="2">
    <source>
        <dbReference type="Proteomes" id="UP001472677"/>
    </source>
</evidence>